<comment type="caution">
    <text evidence="2">The sequence shown here is derived from an EMBL/GenBank/DDBJ whole genome shotgun (WGS) entry which is preliminary data.</text>
</comment>
<evidence type="ECO:0000313" key="2">
    <source>
        <dbReference type="EMBL" id="MBB3168823.1"/>
    </source>
</evidence>
<gene>
    <name evidence="2" type="ORF">FHS30_002031</name>
</gene>
<protein>
    <recommendedName>
        <fullName evidence="4">Tetratricopeptide repeat protein</fullName>
    </recommendedName>
</protein>
<dbReference type="InterPro" id="IPR011990">
    <property type="entry name" value="TPR-like_helical_dom_sf"/>
</dbReference>
<dbReference type="SUPFAM" id="SSF48452">
    <property type="entry name" value="TPR-like"/>
    <property type="match status" value="1"/>
</dbReference>
<organism evidence="2 3">
    <name type="scientific">Simiduia aestuariiviva</name>
    <dbReference type="NCBI Taxonomy" id="1510459"/>
    <lineage>
        <taxon>Bacteria</taxon>
        <taxon>Pseudomonadati</taxon>
        <taxon>Pseudomonadota</taxon>
        <taxon>Gammaproteobacteria</taxon>
        <taxon>Cellvibrionales</taxon>
        <taxon>Cellvibrionaceae</taxon>
        <taxon>Simiduia</taxon>
    </lineage>
</organism>
<dbReference type="InterPro" id="IPR019734">
    <property type="entry name" value="TPR_rpt"/>
</dbReference>
<dbReference type="Gene3D" id="1.25.40.10">
    <property type="entry name" value="Tetratricopeptide repeat domain"/>
    <property type="match status" value="1"/>
</dbReference>
<dbReference type="RefSeq" id="WP_183910338.1">
    <property type="nucleotide sequence ID" value="NZ_JACHXZ010000003.1"/>
</dbReference>
<dbReference type="SMART" id="SM00028">
    <property type="entry name" value="TPR"/>
    <property type="match status" value="3"/>
</dbReference>
<name>A0A839UM93_9GAMM</name>
<dbReference type="EMBL" id="JACHXZ010000003">
    <property type="protein sequence ID" value="MBB3168823.1"/>
    <property type="molecule type" value="Genomic_DNA"/>
</dbReference>
<accession>A0A839UM93</accession>
<proteinExistence type="predicted"/>
<evidence type="ECO:0008006" key="4">
    <source>
        <dbReference type="Google" id="ProtNLM"/>
    </source>
</evidence>
<keyword evidence="1" id="KW-0472">Membrane</keyword>
<evidence type="ECO:0000256" key="1">
    <source>
        <dbReference type="SAM" id="Phobius"/>
    </source>
</evidence>
<keyword evidence="3" id="KW-1185">Reference proteome</keyword>
<keyword evidence="1" id="KW-0812">Transmembrane</keyword>
<evidence type="ECO:0000313" key="3">
    <source>
        <dbReference type="Proteomes" id="UP000559987"/>
    </source>
</evidence>
<keyword evidence="1" id="KW-1133">Transmembrane helix</keyword>
<sequence length="486" mass="53581">MNDQQALPWWQQSRLQYAAIALLIALMLFVVFVLPSLVEPVDVDTIESRTLDTSATVKNTPADSPFADAQLARERKQAQEILSQMLQLQDQLEGQRVDQWAAEAYQNALNTAANADEYYRQREFSIAQEQYRSSLAQLTDLKATAEQALVTQLALGQAALGNKDANAANTAFTLALAIDPNNARAQSGKQSAEALESILDLLRKGRLEEKTDHWEKARALYQQALALDSNSPLAQQALSNIEQKLRDRNFTRAMSAGFKALDQGQFNEAKSHFLAAQAIKPNDEAVPIALQQVNNQKINTNITQKLAAARQAEAEERWLDANKLYVSLLATDSTLVDAIVGKLRTDARAALEQRTQNALAGALELNKPANYNAAQQTLLELDALGDGGPRLTQQRTQLRELLAQVSQPRQVVLQSDNLTQVTIFHVGRIGNFSQHVLTLKPGTYVAVGSRPGFRDVREEFIVGLNDKEVTVNIRCTDKIALGSKTS</sequence>
<dbReference type="Proteomes" id="UP000559987">
    <property type="component" value="Unassembled WGS sequence"/>
</dbReference>
<dbReference type="AlphaFoldDB" id="A0A839UM93"/>
<reference evidence="2 3" key="1">
    <citation type="submission" date="2020-08" db="EMBL/GenBank/DDBJ databases">
        <title>Genomic Encyclopedia of Type Strains, Phase III (KMG-III): the genomes of soil and plant-associated and newly described type strains.</title>
        <authorList>
            <person name="Whitman W."/>
        </authorList>
    </citation>
    <scope>NUCLEOTIDE SEQUENCE [LARGE SCALE GENOMIC DNA]</scope>
    <source>
        <strain evidence="2 3">CECT 8571</strain>
    </source>
</reference>
<feature type="transmembrane region" description="Helical" evidence="1">
    <location>
        <begin position="17"/>
        <end position="38"/>
    </location>
</feature>